<proteinExistence type="predicted"/>
<keyword evidence="3" id="KW-1185">Reference proteome</keyword>
<dbReference type="AlphaFoldDB" id="A0A074YGW3"/>
<dbReference type="InParanoid" id="A0A074YGW3"/>
<dbReference type="EMBL" id="KL584766">
    <property type="protein sequence ID" value="KEQ93332.1"/>
    <property type="molecule type" value="Genomic_DNA"/>
</dbReference>
<protein>
    <recommendedName>
        <fullName evidence="4">Secreted protein</fullName>
    </recommendedName>
</protein>
<evidence type="ECO:0008006" key="4">
    <source>
        <dbReference type="Google" id="ProtNLM"/>
    </source>
</evidence>
<organism evidence="2 3">
    <name type="scientific">Aureobasidium subglaciale (strain EXF-2481)</name>
    <name type="common">Aureobasidium pullulans var. subglaciale</name>
    <dbReference type="NCBI Taxonomy" id="1043005"/>
    <lineage>
        <taxon>Eukaryota</taxon>
        <taxon>Fungi</taxon>
        <taxon>Dikarya</taxon>
        <taxon>Ascomycota</taxon>
        <taxon>Pezizomycotina</taxon>
        <taxon>Dothideomycetes</taxon>
        <taxon>Dothideomycetidae</taxon>
        <taxon>Dothideales</taxon>
        <taxon>Saccotheciaceae</taxon>
        <taxon>Aureobasidium</taxon>
    </lineage>
</organism>
<evidence type="ECO:0000256" key="1">
    <source>
        <dbReference type="SAM" id="SignalP"/>
    </source>
</evidence>
<dbReference type="Proteomes" id="UP000030641">
    <property type="component" value="Unassembled WGS sequence"/>
</dbReference>
<dbReference type="GeneID" id="25364939"/>
<dbReference type="HOGENOM" id="CLU_2333304_0_0_1"/>
<gene>
    <name evidence="2" type="ORF">AUEXF2481DRAFT_337946</name>
</gene>
<feature type="signal peptide" evidence="1">
    <location>
        <begin position="1"/>
        <end position="22"/>
    </location>
</feature>
<name>A0A074YGW3_AURSE</name>
<keyword evidence="1" id="KW-0732">Signal</keyword>
<feature type="chain" id="PRO_5001703335" description="Secreted protein" evidence="1">
    <location>
        <begin position="23"/>
        <end position="98"/>
    </location>
</feature>
<evidence type="ECO:0000313" key="3">
    <source>
        <dbReference type="Proteomes" id="UP000030641"/>
    </source>
</evidence>
<evidence type="ECO:0000313" key="2">
    <source>
        <dbReference type="EMBL" id="KEQ93332.1"/>
    </source>
</evidence>
<reference evidence="2 3" key="1">
    <citation type="journal article" date="2014" name="BMC Genomics">
        <title>Genome sequencing of four Aureobasidium pullulans varieties: biotechnological potential, stress tolerance, and description of new species.</title>
        <authorList>
            <person name="Gostin Ar C."/>
            <person name="Ohm R.A."/>
            <person name="Kogej T."/>
            <person name="Sonjak S."/>
            <person name="Turk M."/>
            <person name="Zajc J."/>
            <person name="Zalar P."/>
            <person name="Grube M."/>
            <person name="Sun H."/>
            <person name="Han J."/>
            <person name="Sharma A."/>
            <person name="Chiniquy J."/>
            <person name="Ngan C.Y."/>
            <person name="Lipzen A."/>
            <person name="Barry K."/>
            <person name="Grigoriev I.V."/>
            <person name="Gunde-Cimerman N."/>
        </authorList>
    </citation>
    <scope>NUCLEOTIDE SEQUENCE [LARGE SCALE GENOMIC DNA]</scope>
    <source>
        <strain evidence="2 3">EXF-2481</strain>
    </source>
</reference>
<sequence>MFCKLALFTSFASLFLFRAITRRSKLRRSCYERSTCHNQSRLDSLRFTYQLALTETKFNNDVNYKEPPLSLYVHEFDYHDTLSSLTCNVMRAIQTNHH</sequence>
<dbReference type="RefSeq" id="XP_013341907.1">
    <property type="nucleotide sequence ID" value="XM_013486453.1"/>
</dbReference>
<accession>A0A074YGW3</accession>